<feature type="transmembrane region" description="Helical" evidence="1">
    <location>
        <begin position="20"/>
        <end position="39"/>
    </location>
</feature>
<keyword evidence="4" id="KW-1185">Reference proteome</keyword>
<dbReference type="PANTHER" id="PTHR46354:SF2">
    <property type="entry name" value="PROTEIN DOG1-LIKE 4"/>
    <property type="match status" value="1"/>
</dbReference>
<dbReference type="STRING" id="4081.A0A3Q7F343"/>
<name>A0A3Q7F343_SOLLC</name>
<reference evidence="3" key="2">
    <citation type="submission" date="2019-01" db="UniProtKB">
        <authorList>
            <consortium name="EnsemblPlants"/>
        </authorList>
    </citation>
    <scope>IDENTIFICATION</scope>
    <source>
        <strain evidence="3">cv. Heinz 1706</strain>
    </source>
</reference>
<evidence type="ECO:0000313" key="3">
    <source>
        <dbReference type="EnsemblPlants" id="Solyc02g076640.1.1.1"/>
    </source>
</evidence>
<dbReference type="Pfam" id="PF14144">
    <property type="entry name" value="DOG1"/>
    <property type="match status" value="1"/>
</dbReference>
<dbReference type="PROSITE" id="PS51806">
    <property type="entry name" value="DOG1"/>
    <property type="match status" value="1"/>
</dbReference>
<reference evidence="3" key="1">
    <citation type="journal article" date="2012" name="Nature">
        <title>The tomato genome sequence provides insights into fleshy fruit evolution.</title>
        <authorList>
            <consortium name="Tomato Genome Consortium"/>
        </authorList>
    </citation>
    <scope>NUCLEOTIDE SEQUENCE [LARGE SCALE GENOMIC DNA]</scope>
    <source>
        <strain evidence="3">cv. Heinz 1706</strain>
    </source>
</reference>
<dbReference type="Gramene" id="Solyc02g076640.1.1">
    <property type="protein sequence ID" value="Solyc02g076640.1.1.1"/>
    <property type="gene ID" value="Solyc02g076640.1"/>
</dbReference>
<dbReference type="GO" id="GO:0006351">
    <property type="term" value="P:DNA-templated transcription"/>
    <property type="evidence" value="ECO:0007669"/>
    <property type="project" value="InterPro"/>
</dbReference>
<dbReference type="GO" id="GO:0043565">
    <property type="term" value="F:sequence-specific DNA binding"/>
    <property type="evidence" value="ECO:0007669"/>
    <property type="project" value="InterPro"/>
</dbReference>
<dbReference type="Proteomes" id="UP000004994">
    <property type="component" value="Chromosome 2"/>
</dbReference>
<sequence length="87" mass="9735">MTTHHKNYYTAKWAAAHEDILAFFTPMWLSPLEIVYSWITGWKPSMAFRLVSGVGGAFSDEELKNIDGLRVKIRGEGNGEATGCNWG</sequence>
<dbReference type="PaxDb" id="4081-Solyc02g076640.1.1"/>
<dbReference type="InterPro" id="IPR025422">
    <property type="entry name" value="TGA_domain"/>
</dbReference>
<dbReference type="AlphaFoldDB" id="A0A3Q7F343"/>
<dbReference type="InterPro" id="IPR051886">
    <property type="entry name" value="Seed_Dev/Stress_Resp_Reg"/>
</dbReference>
<accession>A0A3Q7F343</accession>
<dbReference type="PANTHER" id="PTHR46354">
    <property type="entry name" value="DOG1 DOMAIN-CONTAINING PROTEIN"/>
    <property type="match status" value="1"/>
</dbReference>
<dbReference type="EnsemblPlants" id="Solyc02g076640.1.1">
    <property type="protein sequence ID" value="Solyc02g076640.1.1.1"/>
    <property type="gene ID" value="Solyc02g076640.1"/>
</dbReference>
<keyword evidence="1" id="KW-0812">Transmembrane</keyword>
<feature type="domain" description="DOG1" evidence="2">
    <location>
        <begin position="1"/>
        <end position="87"/>
    </location>
</feature>
<dbReference type="SMR" id="A0A3Q7F343"/>
<keyword evidence="1" id="KW-0472">Membrane</keyword>
<proteinExistence type="predicted"/>
<dbReference type="InParanoid" id="A0A3Q7F343"/>
<keyword evidence="1" id="KW-1133">Transmembrane helix</keyword>
<organism evidence="3">
    <name type="scientific">Solanum lycopersicum</name>
    <name type="common">Tomato</name>
    <name type="synonym">Lycopersicon esculentum</name>
    <dbReference type="NCBI Taxonomy" id="4081"/>
    <lineage>
        <taxon>Eukaryota</taxon>
        <taxon>Viridiplantae</taxon>
        <taxon>Streptophyta</taxon>
        <taxon>Embryophyta</taxon>
        <taxon>Tracheophyta</taxon>
        <taxon>Spermatophyta</taxon>
        <taxon>Magnoliopsida</taxon>
        <taxon>eudicotyledons</taxon>
        <taxon>Gunneridae</taxon>
        <taxon>Pentapetalae</taxon>
        <taxon>asterids</taxon>
        <taxon>lamiids</taxon>
        <taxon>Solanales</taxon>
        <taxon>Solanaceae</taxon>
        <taxon>Solanoideae</taxon>
        <taxon>Solaneae</taxon>
        <taxon>Solanum</taxon>
        <taxon>Solanum subgen. Lycopersicon</taxon>
    </lineage>
</organism>
<protein>
    <recommendedName>
        <fullName evidence="2">DOG1 domain-containing protein</fullName>
    </recommendedName>
</protein>
<evidence type="ECO:0000313" key="4">
    <source>
        <dbReference type="Proteomes" id="UP000004994"/>
    </source>
</evidence>
<evidence type="ECO:0000259" key="2">
    <source>
        <dbReference type="PROSITE" id="PS51806"/>
    </source>
</evidence>
<evidence type="ECO:0000256" key="1">
    <source>
        <dbReference type="SAM" id="Phobius"/>
    </source>
</evidence>